<sequence>GGTRLYYASLRGWLATMRWLIDHGADVNLRLLYDKSTLHAALAHGGIDAASMLLDAGARVDAVDRNGVTVLHQAA</sequence>
<dbReference type="PROSITE" id="PS50297">
    <property type="entry name" value="ANK_REP_REGION"/>
    <property type="match status" value="2"/>
</dbReference>
<gene>
    <name evidence="4" type="ORF">AURANDRAFT_9243</name>
</gene>
<dbReference type="Proteomes" id="UP000002729">
    <property type="component" value="Unassembled WGS sequence"/>
</dbReference>
<dbReference type="KEGG" id="aaf:AURANDRAFT_9243"/>
<dbReference type="EMBL" id="GL833342">
    <property type="protein sequence ID" value="EGB02735.1"/>
    <property type="molecule type" value="Genomic_DNA"/>
</dbReference>
<dbReference type="PROSITE" id="PS50088">
    <property type="entry name" value="ANK_REPEAT"/>
    <property type="match status" value="2"/>
</dbReference>
<evidence type="ECO:0000313" key="4">
    <source>
        <dbReference type="EMBL" id="EGB02735.1"/>
    </source>
</evidence>
<dbReference type="PRINTS" id="PR01415">
    <property type="entry name" value="ANKYRIN"/>
</dbReference>
<keyword evidence="5" id="KW-1185">Reference proteome</keyword>
<keyword evidence="1" id="KW-0677">Repeat</keyword>
<reference evidence="4 5" key="1">
    <citation type="journal article" date="2011" name="Proc. Natl. Acad. Sci. U.S.A.">
        <title>Niche of harmful alga Aureococcus anophagefferens revealed through ecogenomics.</title>
        <authorList>
            <person name="Gobler C.J."/>
            <person name="Berry D.L."/>
            <person name="Dyhrman S.T."/>
            <person name="Wilhelm S.W."/>
            <person name="Salamov A."/>
            <person name="Lobanov A.V."/>
            <person name="Zhang Y."/>
            <person name="Collier J.L."/>
            <person name="Wurch L.L."/>
            <person name="Kustka A.B."/>
            <person name="Dill B.D."/>
            <person name="Shah M."/>
            <person name="VerBerkmoes N.C."/>
            <person name="Kuo A."/>
            <person name="Terry A."/>
            <person name="Pangilinan J."/>
            <person name="Lindquist E.A."/>
            <person name="Lucas S."/>
            <person name="Paulsen I.T."/>
            <person name="Hattenrath-Lehmann T.K."/>
            <person name="Talmage S.C."/>
            <person name="Walker E.A."/>
            <person name="Koch F."/>
            <person name="Burson A.M."/>
            <person name="Marcoval M.A."/>
            <person name="Tang Y.Z."/>
            <person name="Lecleir G.R."/>
            <person name="Coyne K.J."/>
            <person name="Berg G.M."/>
            <person name="Bertrand E.M."/>
            <person name="Saito M.A."/>
            <person name="Gladyshev V.N."/>
            <person name="Grigoriev I.V."/>
        </authorList>
    </citation>
    <scope>NUCLEOTIDE SEQUENCE [LARGE SCALE GENOMIC DNA]</scope>
    <source>
        <strain evidence="5">CCMP 1984</strain>
    </source>
</reference>
<organism evidence="5">
    <name type="scientific">Aureococcus anophagefferens</name>
    <name type="common">Harmful bloom alga</name>
    <dbReference type="NCBI Taxonomy" id="44056"/>
    <lineage>
        <taxon>Eukaryota</taxon>
        <taxon>Sar</taxon>
        <taxon>Stramenopiles</taxon>
        <taxon>Ochrophyta</taxon>
        <taxon>Pelagophyceae</taxon>
        <taxon>Pelagomonadales</taxon>
        <taxon>Pelagomonadaceae</taxon>
        <taxon>Aureococcus</taxon>
    </lineage>
</organism>
<proteinExistence type="predicted"/>
<feature type="repeat" description="ANK" evidence="3">
    <location>
        <begin position="1"/>
        <end position="32"/>
    </location>
</feature>
<evidence type="ECO:0000256" key="3">
    <source>
        <dbReference type="PROSITE-ProRule" id="PRU00023"/>
    </source>
</evidence>
<dbReference type="InterPro" id="IPR036770">
    <property type="entry name" value="Ankyrin_rpt-contain_sf"/>
</dbReference>
<evidence type="ECO:0000256" key="1">
    <source>
        <dbReference type="ARBA" id="ARBA00022737"/>
    </source>
</evidence>
<feature type="non-terminal residue" evidence="4">
    <location>
        <position position="75"/>
    </location>
</feature>
<name>F0YQ76_AURAN</name>
<dbReference type="Gene3D" id="1.25.40.20">
    <property type="entry name" value="Ankyrin repeat-containing domain"/>
    <property type="match status" value="1"/>
</dbReference>
<dbReference type="PANTHER" id="PTHR24171">
    <property type="entry name" value="ANKYRIN REPEAT DOMAIN-CONTAINING PROTEIN 39-RELATED"/>
    <property type="match status" value="1"/>
</dbReference>
<dbReference type="SUPFAM" id="SSF48403">
    <property type="entry name" value="Ankyrin repeat"/>
    <property type="match status" value="1"/>
</dbReference>
<dbReference type="SMART" id="SM00248">
    <property type="entry name" value="ANK"/>
    <property type="match status" value="2"/>
</dbReference>
<dbReference type="OrthoDB" id="79293at2759"/>
<protein>
    <submittedName>
        <fullName evidence="4">Uncharacterized protein</fullName>
    </submittedName>
</protein>
<evidence type="ECO:0000313" key="5">
    <source>
        <dbReference type="Proteomes" id="UP000002729"/>
    </source>
</evidence>
<dbReference type="AlphaFoldDB" id="F0YQ76"/>
<dbReference type="RefSeq" id="XP_009042568.1">
    <property type="nucleotide sequence ID" value="XM_009044320.1"/>
</dbReference>
<accession>F0YQ76</accession>
<keyword evidence="2 3" id="KW-0040">ANK repeat</keyword>
<feature type="non-terminal residue" evidence="4">
    <location>
        <position position="1"/>
    </location>
</feature>
<dbReference type="InParanoid" id="F0YQ76"/>
<dbReference type="GeneID" id="20229365"/>
<evidence type="ECO:0000256" key="2">
    <source>
        <dbReference type="ARBA" id="ARBA00023043"/>
    </source>
</evidence>
<dbReference type="Pfam" id="PF12796">
    <property type="entry name" value="Ank_2"/>
    <property type="match status" value="1"/>
</dbReference>
<feature type="repeat" description="ANK" evidence="3">
    <location>
        <begin position="33"/>
        <end position="65"/>
    </location>
</feature>
<dbReference type="InterPro" id="IPR002110">
    <property type="entry name" value="Ankyrin_rpt"/>
</dbReference>